<evidence type="ECO:0000256" key="7">
    <source>
        <dbReference type="ARBA" id="ARBA00022722"/>
    </source>
</evidence>
<keyword evidence="18" id="KW-1185">Reference proteome</keyword>
<dbReference type="InterPro" id="IPR033495">
    <property type="entry name" value="MRPP3_PIN_dom"/>
</dbReference>
<evidence type="ECO:0000256" key="12">
    <source>
        <dbReference type="ARBA" id="ARBA00022946"/>
    </source>
</evidence>
<evidence type="ECO:0000313" key="17">
    <source>
        <dbReference type="EMBL" id="ALC49056.1"/>
    </source>
</evidence>
<reference evidence="17 18" key="1">
    <citation type="submission" date="2015-08" db="EMBL/GenBank/DDBJ databases">
        <title>Ancestral chromatin configuration constrains chromatin evolution on differentiating sex chromosomes in Drosophila.</title>
        <authorList>
            <person name="Zhou Q."/>
            <person name="Bachtrog D."/>
        </authorList>
    </citation>
    <scope>NUCLEOTIDE SEQUENCE [LARGE SCALE GENOMIC DNA]</scope>
    <source>
        <tissue evidence="17">Whole larvae</tissue>
    </source>
</reference>
<keyword evidence="11" id="KW-0460">Magnesium</keyword>
<evidence type="ECO:0000256" key="13">
    <source>
        <dbReference type="ARBA" id="ARBA00023128"/>
    </source>
</evidence>
<evidence type="ECO:0000256" key="1">
    <source>
        <dbReference type="ARBA" id="ARBA00000928"/>
    </source>
</evidence>
<dbReference type="EC" id="3.1.26.5" evidence="5"/>
<evidence type="ECO:0000256" key="14">
    <source>
        <dbReference type="ARBA" id="ARBA00044536"/>
    </source>
</evidence>
<dbReference type="GO" id="GO:0004526">
    <property type="term" value="F:ribonuclease P activity"/>
    <property type="evidence" value="ECO:0007669"/>
    <property type="project" value="UniProtKB-EC"/>
</dbReference>
<evidence type="ECO:0000256" key="3">
    <source>
        <dbReference type="ARBA" id="ARBA00004173"/>
    </source>
</evidence>
<keyword evidence="7" id="KW-0540">Nuclease</keyword>
<keyword evidence="8" id="KW-0479">Metal-binding</keyword>
<evidence type="ECO:0000313" key="18">
    <source>
        <dbReference type="Proteomes" id="UP000494163"/>
    </source>
</evidence>
<name>A0A0M5JDN9_DROBS</name>
<evidence type="ECO:0000256" key="9">
    <source>
        <dbReference type="ARBA" id="ARBA00022801"/>
    </source>
</evidence>
<accession>A0A0M5JDN9</accession>
<protein>
    <recommendedName>
        <fullName evidence="14">Mitochondrial ribonuclease P catalytic subunit</fullName>
        <ecNumber evidence="5">3.1.26.5</ecNumber>
    </recommendedName>
    <alternativeName>
        <fullName evidence="15">Mitochondrial ribonuclease P protein 3</fullName>
    </alternativeName>
</protein>
<dbReference type="AlphaFoldDB" id="A0A0M5JDN9"/>
<dbReference type="FunFam" id="3.40.50.11980:FF:000006">
    <property type="entry name" value="AGAP001968-PB"/>
    <property type="match status" value="1"/>
</dbReference>
<comment type="subcellular location">
    <subcellularLocation>
        <location evidence="3">Mitochondrion</location>
    </subcellularLocation>
</comment>
<dbReference type="EMBL" id="CP012528">
    <property type="protein sequence ID" value="ALC49056.1"/>
    <property type="molecule type" value="Genomic_DNA"/>
</dbReference>
<gene>
    <name evidence="17" type="ORF">Dbus_chrXg912</name>
</gene>
<organism evidence="17 18">
    <name type="scientific">Drosophila busckii</name>
    <name type="common">Fruit fly</name>
    <dbReference type="NCBI Taxonomy" id="30019"/>
    <lineage>
        <taxon>Eukaryota</taxon>
        <taxon>Metazoa</taxon>
        <taxon>Ecdysozoa</taxon>
        <taxon>Arthropoda</taxon>
        <taxon>Hexapoda</taxon>
        <taxon>Insecta</taxon>
        <taxon>Pterygota</taxon>
        <taxon>Neoptera</taxon>
        <taxon>Endopterygota</taxon>
        <taxon>Diptera</taxon>
        <taxon>Brachycera</taxon>
        <taxon>Muscomorpha</taxon>
        <taxon>Ephydroidea</taxon>
        <taxon>Drosophilidae</taxon>
        <taxon>Drosophila</taxon>
    </lineage>
</organism>
<dbReference type="GO" id="GO:0097745">
    <property type="term" value="P:mitochondrial tRNA 5'-end processing"/>
    <property type="evidence" value="ECO:0007669"/>
    <property type="project" value="TreeGrafter"/>
</dbReference>
<feature type="non-terminal residue" evidence="17">
    <location>
        <position position="550"/>
    </location>
</feature>
<keyword evidence="6" id="KW-0819">tRNA processing</keyword>
<dbReference type="Gene3D" id="1.25.40.10">
    <property type="entry name" value="Tetratricopeptide repeat domain"/>
    <property type="match status" value="1"/>
</dbReference>
<feature type="domain" description="PRORP" evidence="16">
    <location>
        <begin position="290"/>
        <end position="547"/>
    </location>
</feature>
<dbReference type="Pfam" id="PF16953">
    <property type="entry name" value="PRORP"/>
    <property type="match status" value="1"/>
</dbReference>
<dbReference type="OMA" id="VKEPIRY"/>
<dbReference type="GO" id="GO:0046872">
    <property type="term" value="F:metal ion binding"/>
    <property type="evidence" value="ECO:0007669"/>
    <property type="project" value="UniProtKB-KW"/>
</dbReference>
<keyword evidence="10" id="KW-0862">Zinc</keyword>
<evidence type="ECO:0000256" key="6">
    <source>
        <dbReference type="ARBA" id="ARBA00022694"/>
    </source>
</evidence>
<dbReference type="Gene3D" id="3.40.50.11980">
    <property type="match status" value="1"/>
</dbReference>
<proteinExistence type="inferred from homology"/>
<dbReference type="InterPro" id="IPR031595">
    <property type="entry name" value="PRORP_C"/>
</dbReference>
<evidence type="ECO:0000256" key="8">
    <source>
        <dbReference type="ARBA" id="ARBA00022723"/>
    </source>
</evidence>
<dbReference type="OrthoDB" id="46913at2759"/>
<dbReference type="CDD" id="cd18718">
    <property type="entry name" value="PIN_PRORP"/>
    <property type="match status" value="1"/>
</dbReference>
<evidence type="ECO:0000256" key="2">
    <source>
        <dbReference type="ARBA" id="ARBA00001946"/>
    </source>
</evidence>
<evidence type="ECO:0000256" key="11">
    <source>
        <dbReference type="ARBA" id="ARBA00022842"/>
    </source>
</evidence>
<keyword evidence="12" id="KW-0809">Transit peptide</keyword>
<evidence type="ECO:0000256" key="15">
    <source>
        <dbReference type="ARBA" id="ARBA00044559"/>
    </source>
</evidence>
<keyword evidence="9" id="KW-0378">Hydrolase</keyword>
<dbReference type="PANTHER" id="PTHR13547:SF1">
    <property type="entry name" value="MITOCHONDRIAL RIBONUCLEASE P CATALYTIC SUBUNIT"/>
    <property type="match status" value="1"/>
</dbReference>
<evidence type="ECO:0000256" key="5">
    <source>
        <dbReference type="ARBA" id="ARBA00012179"/>
    </source>
</evidence>
<comment type="cofactor">
    <cofactor evidence="2">
        <name>Mg(2+)</name>
        <dbReference type="ChEBI" id="CHEBI:18420"/>
    </cofactor>
</comment>
<sequence length="550" mass="63328">MYNLRLLRQLRYSSVICNSTPPLRFLASQHKRRPQLGVVKSNQLEQLKANFFDSRNELNDDEWQSLRHTLIDSYKYIDAHNVDAYIIGLCGGAEQLQLAKSYVKFLKDQGKQPNGATLGRLLRVYSAAHGTRTLSDAEQSEILSICDTLRGAHDVLDATSCEHLIHGLVATKQHWQQAVPLLEMMKLTSSPTIAAYSVLAAKAFCVGDTELAWRLLEEMLTLRKLPKCEVYISLLDYIAENSSKLCTQLERLLRFLEHHDILISAKVGTRLLALAQQQPKHLQVTATRLERMGRCANCEQHLERVAISDAQFEQLRDSFLEKVLVGQDVFQKSTPEEVARFKQHVEQSAPYDCVIDGLNVAYSTGVKKPPEQLAKLLATVVRYFKERRKRVLVLGRQHMRNWSKQAMHYVHSNASVFFTNNLYVKVNSIRTTKPKLLMYNINRSQDDPFLLYATLRSGQETDFFSRDLMRSHAFLLGNELKPIFRRWQQEHQYSLVTQTQTGKIIVKEPIRYRLSVHQVGNVWHVPCCESYTPQMPESFEVPQRWLCLNI</sequence>
<dbReference type="InterPro" id="IPR011990">
    <property type="entry name" value="TPR-like_helical_dom_sf"/>
</dbReference>
<dbReference type="PANTHER" id="PTHR13547">
    <property type="match status" value="1"/>
</dbReference>
<comment type="similarity">
    <text evidence="4">Belongs to the PPR family. P subfamily.</text>
</comment>
<dbReference type="GO" id="GO:0030678">
    <property type="term" value="C:mitochondrial ribonuclease P complex"/>
    <property type="evidence" value="ECO:0007669"/>
    <property type="project" value="TreeGrafter"/>
</dbReference>
<dbReference type="Proteomes" id="UP000494163">
    <property type="component" value="Chromosome X"/>
</dbReference>
<evidence type="ECO:0000256" key="4">
    <source>
        <dbReference type="ARBA" id="ARBA00007626"/>
    </source>
</evidence>
<evidence type="ECO:0000259" key="16">
    <source>
        <dbReference type="Pfam" id="PF16953"/>
    </source>
</evidence>
<dbReference type="SMR" id="A0A0M5JDN9"/>
<evidence type="ECO:0000256" key="10">
    <source>
        <dbReference type="ARBA" id="ARBA00022833"/>
    </source>
</evidence>
<keyword evidence="13" id="KW-0496">Mitochondrion</keyword>
<comment type="catalytic activity">
    <reaction evidence="1">
        <text>Endonucleolytic cleavage of RNA, removing 5'-extranucleotides from tRNA precursor.</text>
        <dbReference type="EC" id="3.1.26.5"/>
    </reaction>
</comment>
<dbReference type="GO" id="GO:0001682">
    <property type="term" value="P:tRNA 5'-leader removal"/>
    <property type="evidence" value="ECO:0007669"/>
    <property type="project" value="TreeGrafter"/>
</dbReference>
<dbReference type="STRING" id="30019.A0A0M5JDN9"/>